<keyword evidence="2" id="KW-0808">Transferase</keyword>
<evidence type="ECO:0000313" key="3">
    <source>
        <dbReference type="Proteomes" id="UP000188532"/>
    </source>
</evidence>
<keyword evidence="1" id="KW-0663">Pyridoxal phosphate</keyword>
<sequence>MRRNALGPSRFFEGDIAFAGLDDRCVRCSFRAPWVERAGEVCRCWPGRGHIVAVRQGAVLATAFHPEITGDRRIHQLFVDIVRVALTSHRGALHVRTIIEPVILQARTRTSLQNYRLGGRKPPGDHHLRST</sequence>
<accession>A0A1V3W989</accession>
<reference evidence="2 3" key="1">
    <citation type="submission" date="2017-02" db="EMBL/GenBank/DDBJ databases">
        <title>Complete genome sequences of Mycobacterium kansasii strains isolated from rhesus macaques.</title>
        <authorList>
            <person name="Panda A."/>
            <person name="Nagaraj S."/>
            <person name="Zhao X."/>
            <person name="Tettelin H."/>
            <person name="Detolla L.J."/>
        </authorList>
    </citation>
    <scope>NUCLEOTIDE SEQUENCE [LARGE SCALE GENOMIC DNA]</scope>
    <source>
        <strain evidence="2 3">11-3469</strain>
    </source>
</reference>
<dbReference type="AlphaFoldDB" id="A0A1V3W989"/>
<dbReference type="InterPro" id="IPR029062">
    <property type="entry name" value="Class_I_gatase-like"/>
</dbReference>
<name>A0A1V3W989_MYCKA</name>
<dbReference type="SUPFAM" id="SSF52317">
    <property type="entry name" value="Class I glutamine amidotransferase-like"/>
    <property type="match status" value="1"/>
</dbReference>
<comment type="caution">
    <text evidence="2">The sequence shown here is derived from an EMBL/GenBank/DDBJ whole genome shotgun (WGS) entry which is preliminary data.</text>
</comment>
<dbReference type="Proteomes" id="UP000188532">
    <property type="component" value="Unassembled WGS sequence"/>
</dbReference>
<dbReference type="EC" id="2.6.-.-" evidence="2"/>
<organism evidence="2 3">
    <name type="scientific">Mycobacterium kansasii</name>
    <dbReference type="NCBI Taxonomy" id="1768"/>
    <lineage>
        <taxon>Bacteria</taxon>
        <taxon>Bacillati</taxon>
        <taxon>Actinomycetota</taxon>
        <taxon>Actinomycetes</taxon>
        <taxon>Mycobacteriales</taxon>
        <taxon>Mycobacteriaceae</taxon>
        <taxon>Mycobacterium</taxon>
    </lineage>
</organism>
<dbReference type="InterPro" id="IPR002161">
    <property type="entry name" value="PdxT/SNO"/>
</dbReference>
<protein>
    <submittedName>
        <fullName evidence="2">Glutamine amidotransferase subunit pdxT</fullName>
        <ecNumber evidence="2">2.6.-.-</ecNumber>
    </submittedName>
</protein>
<keyword evidence="2" id="KW-0315">Glutamine amidotransferase</keyword>
<dbReference type="EMBL" id="MVBN01000018">
    <property type="protein sequence ID" value="OOK63520.1"/>
    <property type="molecule type" value="Genomic_DNA"/>
</dbReference>
<gene>
    <name evidence="2" type="ORF">BZL29_8488</name>
</gene>
<evidence type="ECO:0000256" key="1">
    <source>
        <dbReference type="ARBA" id="ARBA00022898"/>
    </source>
</evidence>
<dbReference type="GO" id="GO:0016740">
    <property type="term" value="F:transferase activity"/>
    <property type="evidence" value="ECO:0007669"/>
    <property type="project" value="UniProtKB-KW"/>
</dbReference>
<dbReference type="Pfam" id="PF01174">
    <property type="entry name" value="SNO"/>
    <property type="match status" value="1"/>
</dbReference>
<dbReference type="GO" id="GO:0042823">
    <property type="term" value="P:pyridoxal phosphate biosynthetic process"/>
    <property type="evidence" value="ECO:0007669"/>
    <property type="project" value="InterPro"/>
</dbReference>
<dbReference type="PROSITE" id="PS51130">
    <property type="entry name" value="PDXT_SNO_2"/>
    <property type="match status" value="1"/>
</dbReference>
<proteinExistence type="predicted"/>
<dbReference type="GO" id="GO:0004359">
    <property type="term" value="F:glutaminase activity"/>
    <property type="evidence" value="ECO:0007669"/>
    <property type="project" value="InterPro"/>
</dbReference>
<evidence type="ECO:0000313" key="2">
    <source>
        <dbReference type="EMBL" id="OOK63520.1"/>
    </source>
</evidence>
<dbReference type="Gene3D" id="3.40.50.880">
    <property type="match status" value="1"/>
</dbReference>